<dbReference type="GO" id="GO:0009862">
    <property type="term" value="P:systemic acquired resistance, salicylic acid mediated signaling pathway"/>
    <property type="evidence" value="ECO:0007669"/>
    <property type="project" value="InterPro"/>
</dbReference>
<dbReference type="InterPro" id="IPR021094">
    <property type="entry name" value="NPR1/NIM1-like_C"/>
</dbReference>
<dbReference type="AlphaFoldDB" id="A0A2K3N5B1"/>
<dbReference type="PANTHER" id="PTHR46475">
    <property type="entry name" value="REGULATORY PROTEIN NPR3"/>
    <property type="match status" value="1"/>
</dbReference>
<evidence type="ECO:0000259" key="1">
    <source>
        <dbReference type="Pfam" id="PF12313"/>
    </source>
</evidence>
<dbReference type="GO" id="GO:0005634">
    <property type="term" value="C:nucleus"/>
    <property type="evidence" value="ECO:0007669"/>
    <property type="project" value="TreeGrafter"/>
</dbReference>
<dbReference type="Pfam" id="PF12313">
    <property type="entry name" value="NPR1_like_C"/>
    <property type="match status" value="1"/>
</dbReference>
<evidence type="ECO:0000313" key="2">
    <source>
        <dbReference type="EMBL" id="PNX98228.1"/>
    </source>
</evidence>
<dbReference type="STRING" id="57577.A0A2K3N5B1"/>
<accession>A0A2K3N5B1</accession>
<protein>
    <submittedName>
        <fullName evidence="2">Regulatory protein NPR3-like</fullName>
    </submittedName>
</protein>
<dbReference type="ExpressionAtlas" id="A0A2K3N5B1">
    <property type="expression patterns" value="baseline"/>
</dbReference>
<feature type="domain" description="NPR1/NIM1-like C-terminal" evidence="1">
    <location>
        <begin position="1"/>
        <end position="140"/>
    </location>
</feature>
<feature type="non-terminal residue" evidence="2">
    <location>
        <position position="1"/>
    </location>
</feature>
<sequence>VAFARLFFPLEAKLAMDIARAETTSEFAGLSASKGSNGNLREVDLNETPIMQNKRLISRMEALMKTVEMGRRYFPHCSEVLDKFMEDDLPDLFYLEKGTQEEQRLKRTRFVELKDDVNKAFNKDKAEFTRSGLSSSSSSSSLRDSVYFKARRM</sequence>
<dbReference type="GO" id="GO:0050832">
    <property type="term" value="P:defense response to fungus"/>
    <property type="evidence" value="ECO:0007669"/>
    <property type="project" value="TreeGrafter"/>
</dbReference>
<organism evidence="2 3">
    <name type="scientific">Trifolium pratense</name>
    <name type="common">Red clover</name>
    <dbReference type="NCBI Taxonomy" id="57577"/>
    <lineage>
        <taxon>Eukaryota</taxon>
        <taxon>Viridiplantae</taxon>
        <taxon>Streptophyta</taxon>
        <taxon>Embryophyta</taxon>
        <taxon>Tracheophyta</taxon>
        <taxon>Spermatophyta</taxon>
        <taxon>Magnoliopsida</taxon>
        <taxon>eudicotyledons</taxon>
        <taxon>Gunneridae</taxon>
        <taxon>Pentapetalae</taxon>
        <taxon>rosids</taxon>
        <taxon>fabids</taxon>
        <taxon>Fabales</taxon>
        <taxon>Fabaceae</taxon>
        <taxon>Papilionoideae</taxon>
        <taxon>50 kb inversion clade</taxon>
        <taxon>NPAAA clade</taxon>
        <taxon>Hologalegina</taxon>
        <taxon>IRL clade</taxon>
        <taxon>Trifolieae</taxon>
        <taxon>Trifolium</taxon>
    </lineage>
</organism>
<reference evidence="2 3" key="2">
    <citation type="journal article" date="2017" name="Front. Plant Sci.">
        <title>Gene Classification and Mining of Molecular Markers Useful in Red Clover (Trifolium pratense) Breeding.</title>
        <authorList>
            <person name="Istvanek J."/>
            <person name="Dluhosova J."/>
            <person name="Dluhos P."/>
            <person name="Patkova L."/>
            <person name="Nedelnik J."/>
            <person name="Repkova J."/>
        </authorList>
    </citation>
    <scope>NUCLEOTIDE SEQUENCE [LARGE SCALE GENOMIC DNA]</scope>
    <source>
        <strain evidence="3">cv. Tatra</strain>
        <tissue evidence="2">Young leaves</tissue>
    </source>
</reference>
<dbReference type="PANTHER" id="PTHR46475:SF2">
    <property type="entry name" value="REGULATORY PROTEIN NPR3"/>
    <property type="match status" value="1"/>
</dbReference>
<name>A0A2K3N5B1_TRIPR</name>
<dbReference type="GO" id="GO:0042742">
    <property type="term" value="P:defense response to bacterium"/>
    <property type="evidence" value="ECO:0007669"/>
    <property type="project" value="TreeGrafter"/>
</dbReference>
<dbReference type="EMBL" id="ASHM01016420">
    <property type="protein sequence ID" value="PNX98228.1"/>
    <property type="molecule type" value="Genomic_DNA"/>
</dbReference>
<proteinExistence type="predicted"/>
<dbReference type="Proteomes" id="UP000236291">
    <property type="component" value="Unassembled WGS sequence"/>
</dbReference>
<dbReference type="GO" id="GO:2000022">
    <property type="term" value="P:regulation of jasmonic acid mediated signaling pathway"/>
    <property type="evidence" value="ECO:0007669"/>
    <property type="project" value="InterPro"/>
</dbReference>
<reference evidence="2 3" key="1">
    <citation type="journal article" date="2014" name="Am. J. Bot.">
        <title>Genome assembly and annotation for red clover (Trifolium pratense; Fabaceae).</title>
        <authorList>
            <person name="Istvanek J."/>
            <person name="Jaros M."/>
            <person name="Krenek A."/>
            <person name="Repkova J."/>
        </authorList>
    </citation>
    <scope>NUCLEOTIDE SEQUENCE [LARGE SCALE GENOMIC DNA]</scope>
    <source>
        <strain evidence="3">cv. Tatra</strain>
        <tissue evidence="2">Young leaves</tissue>
    </source>
</reference>
<evidence type="ECO:0000313" key="3">
    <source>
        <dbReference type="Proteomes" id="UP000236291"/>
    </source>
</evidence>
<gene>
    <name evidence="2" type="ORF">L195_g021470</name>
</gene>
<dbReference type="GO" id="GO:2000031">
    <property type="term" value="P:regulation of salicylic acid mediated signaling pathway"/>
    <property type="evidence" value="ECO:0007669"/>
    <property type="project" value="InterPro"/>
</dbReference>
<comment type="caution">
    <text evidence="2">The sequence shown here is derived from an EMBL/GenBank/DDBJ whole genome shotgun (WGS) entry which is preliminary data.</text>
</comment>
<dbReference type="InterPro" id="IPR044292">
    <property type="entry name" value="NPR"/>
</dbReference>